<feature type="region of interest" description="Disordered" evidence="1">
    <location>
        <begin position="1"/>
        <end position="41"/>
    </location>
</feature>
<evidence type="ECO:0000313" key="2">
    <source>
        <dbReference type="EMBL" id="CRZ24136.1"/>
    </source>
</evidence>
<organism evidence="2">
    <name type="scientific">Brugia malayi</name>
    <name type="common">Filarial nematode worm</name>
    <dbReference type="NCBI Taxonomy" id="6279"/>
    <lineage>
        <taxon>Eukaryota</taxon>
        <taxon>Metazoa</taxon>
        <taxon>Ecdysozoa</taxon>
        <taxon>Nematoda</taxon>
        <taxon>Chromadorea</taxon>
        <taxon>Rhabditida</taxon>
        <taxon>Spirurina</taxon>
        <taxon>Spiruromorpha</taxon>
        <taxon>Filarioidea</taxon>
        <taxon>Onchocercidae</taxon>
        <taxon>Brugia</taxon>
    </lineage>
</organism>
<reference evidence="2" key="2">
    <citation type="submission" date="2012-12" db="EMBL/GenBank/DDBJ databases">
        <authorList>
            <consortium name="WormBase Consortium"/>
            <person name="Ghedin E."/>
            <person name="Paulini M."/>
        </authorList>
    </citation>
    <scope>NUCLEOTIDE SEQUENCE</scope>
    <source>
        <strain evidence="2">FR3</strain>
    </source>
</reference>
<evidence type="ECO:0000256" key="1">
    <source>
        <dbReference type="SAM" id="MobiDB-lite"/>
    </source>
</evidence>
<gene>
    <name evidence="2" type="primary">Bm1301</name>
    <name evidence="2" type="ORF">BM_Bm1301</name>
</gene>
<name>A0A1I9GD70_BRUMA</name>
<protein>
    <submittedName>
        <fullName evidence="2">Bm1301</fullName>
    </submittedName>
</protein>
<proteinExistence type="predicted"/>
<dbReference type="EMBL" id="LN856943">
    <property type="protein sequence ID" value="CRZ24136.1"/>
    <property type="molecule type" value="Genomic_DNA"/>
</dbReference>
<feature type="compositionally biased region" description="Polar residues" evidence="1">
    <location>
        <begin position="1"/>
        <end position="14"/>
    </location>
</feature>
<accession>A0A1I9GD70</accession>
<feature type="compositionally biased region" description="Polar residues" evidence="1">
    <location>
        <begin position="28"/>
        <end position="41"/>
    </location>
</feature>
<reference evidence="2" key="1">
    <citation type="journal article" date="2007" name="Science">
        <title>Draft genome of the filarial nematode parasite Brugia malayi.</title>
        <authorList>
            <person name="Ghedin E."/>
            <person name="Wang S."/>
            <person name="Spiro D."/>
            <person name="Caler E."/>
            <person name="Zhao Q."/>
            <person name="Crabtree J."/>
            <person name="Allen J.E."/>
            <person name="Delcher A.L."/>
            <person name="Guiliano D.B."/>
            <person name="Miranda-Saavedra D."/>
            <person name="Angiuoli S.V."/>
            <person name="Creasy T."/>
            <person name="Amedeo P."/>
            <person name="Haas B."/>
            <person name="El-Sayed N.M."/>
            <person name="Wortman J.R."/>
            <person name="Feldblyum T."/>
            <person name="Tallon L."/>
            <person name="Schatz M."/>
            <person name="Shumway M."/>
            <person name="Koo H."/>
            <person name="Salzberg S.L."/>
            <person name="Schobel S."/>
            <person name="Pertea M."/>
            <person name="Pop M."/>
            <person name="White O."/>
            <person name="Barton G.J."/>
            <person name="Carlow C.K."/>
            <person name="Crawford M.J."/>
            <person name="Daub J."/>
            <person name="Dimmic M.W."/>
            <person name="Estes C.F."/>
            <person name="Foster J.M."/>
            <person name="Ganatra M."/>
            <person name="Gregory W.F."/>
            <person name="Johnson N.M."/>
            <person name="Jin J."/>
            <person name="Komuniecki R."/>
            <person name="Korf I."/>
            <person name="Kumar S."/>
            <person name="Laney S."/>
            <person name="Li B.W."/>
            <person name="Li W."/>
            <person name="Lindblom T.H."/>
            <person name="Lustigman S."/>
            <person name="Ma D."/>
            <person name="Maina C.V."/>
            <person name="Martin D.M."/>
            <person name="McCarter J.P."/>
            <person name="McReynolds L."/>
            <person name="Mitreva M."/>
            <person name="Nutman T.B."/>
            <person name="Parkinson J."/>
            <person name="Peregrin-Alvarez J.M."/>
            <person name="Poole C."/>
            <person name="Ren Q."/>
            <person name="Saunders L."/>
            <person name="Sluder A.E."/>
            <person name="Smith K."/>
            <person name="Stanke M."/>
            <person name="Unnasch T.R."/>
            <person name="Ware J."/>
            <person name="Wei A.D."/>
            <person name="Weil G."/>
            <person name="Williams D.J."/>
            <person name="Zhang Y."/>
            <person name="Williams S.A."/>
            <person name="Fraser-Liggett C."/>
            <person name="Slatko B."/>
            <person name="Blaxter M.L."/>
            <person name="Scott A.L."/>
        </authorList>
    </citation>
    <scope>NUCLEOTIDE SEQUENCE</scope>
    <source>
        <strain evidence="2">FR3</strain>
    </source>
</reference>
<sequence>MGSQQSRLNDNASGHSGGKRSIQDDDSNSALYSVHENNVNG</sequence>
<dbReference type="AlphaFoldDB" id="A0A1I9GD70"/>